<name>A0AAV5SIE2_9BILA</name>
<reference evidence="3" key="1">
    <citation type="submission" date="2023-10" db="EMBL/GenBank/DDBJ databases">
        <title>Genome assembly of Pristionchus species.</title>
        <authorList>
            <person name="Yoshida K."/>
            <person name="Sommer R.J."/>
        </authorList>
    </citation>
    <scope>NUCLEOTIDE SEQUENCE</scope>
    <source>
        <strain evidence="3">RS0144</strain>
    </source>
</reference>
<dbReference type="SUPFAM" id="SSF52833">
    <property type="entry name" value="Thioredoxin-like"/>
    <property type="match status" value="1"/>
</dbReference>
<dbReference type="PROSITE" id="PS50405">
    <property type="entry name" value="GST_CTER"/>
    <property type="match status" value="1"/>
</dbReference>
<dbReference type="SFLD" id="SFLDS00019">
    <property type="entry name" value="Glutathione_Transferase_(cytos"/>
    <property type="match status" value="1"/>
</dbReference>
<dbReference type="EMBL" id="BTSX01000002">
    <property type="protein sequence ID" value="GMS82397.1"/>
    <property type="molecule type" value="Genomic_DNA"/>
</dbReference>
<evidence type="ECO:0000313" key="4">
    <source>
        <dbReference type="Proteomes" id="UP001432027"/>
    </source>
</evidence>
<dbReference type="InterPro" id="IPR010987">
    <property type="entry name" value="Glutathione-S-Trfase_C-like"/>
</dbReference>
<dbReference type="PROSITE" id="PS50404">
    <property type="entry name" value="GST_NTER"/>
    <property type="match status" value="1"/>
</dbReference>
<protein>
    <recommendedName>
        <fullName evidence="5">Glutathione S-transferase</fullName>
    </recommendedName>
</protein>
<dbReference type="InterPro" id="IPR050213">
    <property type="entry name" value="GST_superfamily"/>
</dbReference>
<feature type="non-terminal residue" evidence="3">
    <location>
        <position position="168"/>
    </location>
</feature>
<comment type="caution">
    <text evidence="3">The sequence shown here is derived from an EMBL/GenBank/DDBJ whole genome shotgun (WGS) entry which is preliminary data.</text>
</comment>
<dbReference type="InterPro" id="IPR004045">
    <property type="entry name" value="Glutathione_S-Trfase_N"/>
</dbReference>
<dbReference type="InterPro" id="IPR040079">
    <property type="entry name" value="Glutathione_S-Trfase"/>
</dbReference>
<dbReference type="PANTHER" id="PTHR11571:SF256">
    <property type="entry name" value="GST C-TERMINAL DOMAIN-CONTAINING PROTEIN-RELATED"/>
    <property type="match status" value="1"/>
</dbReference>
<feature type="non-terminal residue" evidence="3">
    <location>
        <position position="1"/>
    </location>
</feature>
<feature type="domain" description="GST N-terminal" evidence="1">
    <location>
        <begin position="1"/>
        <end position="67"/>
    </location>
</feature>
<dbReference type="GO" id="GO:0006749">
    <property type="term" value="P:glutathione metabolic process"/>
    <property type="evidence" value="ECO:0007669"/>
    <property type="project" value="TreeGrafter"/>
</dbReference>
<organism evidence="3 4">
    <name type="scientific">Pristionchus entomophagus</name>
    <dbReference type="NCBI Taxonomy" id="358040"/>
    <lineage>
        <taxon>Eukaryota</taxon>
        <taxon>Metazoa</taxon>
        <taxon>Ecdysozoa</taxon>
        <taxon>Nematoda</taxon>
        <taxon>Chromadorea</taxon>
        <taxon>Rhabditida</taxon>
        <taxon>Rhabditina</taxon>
        <taxon>Diplogasteromorpha</taxon>
        <taxon>Diplogasteroidea</taxon>
        <taxon>Neodiplogasteridae</taxon>
        <taxon>Pristionchus</taxon>
    </lineage>
</organism>
<dbReference type="GO" id="GO:0004364">
    <property type="term" value="F:glutathione transferase activity"/>
    <property type="evidence" value="ECO:0007669"/>
    <property type="project" value="TreeGrafter"/>
</dbReference>
<dbReference type="InterPro" id="IPR036249">
    <property type="entry name" value="Thioredoxin-like_sf"/>
</dbReference>
<dbReference type="FunFam" id="1.20.1050.10:FF:000056">
    <property type="entry name" value="Glutathione S-transferase"/>
    <property type="match status" value="1"/>
</dbReference>
<proteinExistence type="predicted"/>
<dbReference type="SUPFAM" id="SSF47616">
    <property type="entry name" value="GST C-terminal domain-like"/>
    <property type="match status" value="1"/>
</dbReference>
<dbReference type="AlphaFoldDB" id="A0AAV5SIE2"/>
<dbReference type="PANTHER" id="PTHR11571">
    <property type="entry name" value="GLUTATHIONE S-TRANSFERASE"/>
    <property type="match status" value="1"/>
</dbReference>
<dbReference type="Gene3D" id="1.20.1050.10">
    <property type="match status" value="1"/>
</dbReference>
<keyword evidence="4" id="KW-1185">Reference proteome</keyword>
<evidence type="ECO:0008006" key="5">
    <source>
        <dbReference type="Google" id="ProtNLM"/>
    </source>
</evidence>
<feature type="domain" description="GST C-terminal" evidence="2">
    <location>
        <begin position="69"/>
        <end position="168"/>
    </location>
</feature>
<gene>
    <name evidence="3" type="ORF">PENTCL1PPCAC_4572</name>
</gene>
<dbReference type="Proteomes" id="UP001432027">
    <property type="component" value="Unassembled WGS sequence"/>
</dbReference>
<accession>A0AAV5SIE2</accession>
<evidence type="ECO:0000259" key="1">
    <source>
        <dbReference type="PROSITE" id="PS50404"/>
    </source>
</evidence>
<evidence type="ECO:0000313" key="3">
    <source>
        <dbReference type="EMBL" id="GMS82397.1"/>
    </source>
</evidence>
<dbReference type="InterPro" id="IPR036282">
    <property type="entry name" value="Glutathione-S-Trfase_C_sf"/>
</dbReference>
<dbReference type="CDD" id="cd03039">
    <property type="entry name" value="GST_N_Sigma_like"/>
    <property type="match status" value="1"/>
</dbReference>
<sequence length="168" mass="18797">GECIRMMFAIAGMPLEEVRVQVHDWEGMVKNKVTPFDDLPMLEVDGVKLGQSPAILRYVAREFGFAGSDSFTTAVADSLADWYADFVTTFGDWHLSNIGFGPGDKDALYESLYLPAKDKYLPFLEAALMKTSTGWYANTPELSHADVFIAANLEWLLRLDKNACKIFE</sequence>
<dbReference type="Gene3D" id="3.40.30.10">
    <property type="entry name" value="Glutaredoxin"/>
    <property type="match status" value="1"/>
</dbReference>
<dbReference type="Pfam" id="PF02798">
    <property type="entry name" value="GST_N"/>
    <property type="match status" value="1"/>
</dbReference>
<evidence type="ECO:0000259" key="2">
    <source>
        <dbReference type="PROSITE" id="PS50405"/>
    </source>
</evidence>